<dbReference type="EMBL" id="CP000922">
    <property type="protein sequence ID" value="ACJ34968.1"/>
    <property type="molecule type" value="Genomic_DNA"/>
</dbReference>
<feature type="transmembrane region" description="Helical" evidence="1">
    <location>
        <begin position="66"/>
        <end position="88"/>
    </location>
</feature>
<proteinExistence type="predicted"/>
<evidence type="ECO:0000313" key="2">
    <source>
        <dbReference type="EMBL" id="ACJ34968.1"/>
    </source>
</evidence>
<dbReference type="AlphaFoldDB" id="B7GL22"/>
<dbReference type="InterPro" id="IPR023991">
    <property type="entry name" value="Bacteriocin_IIb_lactobn/cerein"/>
</dbReference>
<gene>
    <name evidence="2" type="ordered locus">Aflv_2615</name>
</gene>
<dbReference type="HOGENOM" id="CLU_195058_0_0_9"/>
<reference evidence="2 3" key="1">
    <citation type="journal article" date="2008" name="Genome Biol.">
        <title>Encapsulated in silica: genome, proteome and physiology of the thermophilic bacterium Anoxybacillus flavithermus WK1.</title>
        <authorList>
            <person name="Saw J.H."/>
            <person name="Mountain B.W."/>
            <person name="Feng L."/>
            <person name="Omelchenko M.V."/>
            <person name="Hou S."/>
            <person name="Saito J.A."/>
            <person name="Stott M.B."/>
            <person name="Li D."/>
            <person name="Zhao G."/>
            <person name="Wu J."/>
            <person name="Galperin M.Y."/>
            <person name="Koonin E.V."/>
            <person name="Makarova K.S."/>
            <person name="Wolf Y.I."/>
            <person name="Rigden D.J."/>
            <person name="Dunfield P.F."/>
            <person name="Wang L."/>
            <person name="Alam M."/>
        </authorList>
    </citation>
    <scope>NUCLEOTIDE SEQUENCE [LARGE SCALE GENOMIC DNA]</scope>
    <source>
        <strain evidence="3">DSM 21510 / WK1</strain>
    </source>
</reference>
<name>B7GL22_ANOFW</name>
<keyword evidence="1" id="KW-1133">Transmembrane helix</keyword>
<dbReference type="Proteomes" id="UP000000742">
    <property type="component" value="Chromosome"/>
</dbReference>
<evidence type="ECO:0000313" key="3">
    <source>
        <dbReference type="Proteomes" id="UP000000742"/>
    </source>
</evidence>
<evidence type="ECO:0000256" key="1">
    <source>
        <dbReference type="SAM" id="Phobius"/>
    </source>
</evidence>
<keyword evidence="1" id="KW-0472">Membrane</keyword>
<dbReference type="PATRIC" id="fig|491915.6.peg.2696"/>
<organism evidence="2 3">
    <name type="scientific">Anoxybacillus flavithermus (strain DSM 21510 / WK1)</name>
    <dbReference type="NCBI Taxonomy" id="491915"/>
    <lineage>
        <taxon>Bacteria</taxon>
        <taxon>Bacillati</taxon>
        <taxon>Bacillota</taxon>
        <taxon>Bacilli</taxon>
        <taxon>Bacillales</taxon>
        <taxon>Anoxybacillaceae</taxon>
        <taxon>Anoxybacillus</taxon>
    </lineage>
</organism>
<keyword evidence="1" id="KW-0812">Transmembrane</keyword>
<dbReference type="STRING" id="491915.Aflv_2615"/>
<dbReference type="KEGG" id="afl:Aflv_2615"/>
<dbReference type="NCBIfam" id="TIGR03949">
    <property type="entry name" value="bact_IIb_cerein"/>
    <property type="match status" value="1"/>
</dbReference>
<dbReference type="GO" id="GO:0042742">
    <property type="term" value="P:defense response to bacterium"/>
    <property type="evidence" value="ECO:0007669"/>
    <property type="project" value="InterPro"/>
</dbReference>
<accession>B7GL22</accession>
<dbReference type="eggNOG" id="ENOG5033KNW">
    <property type="taxonomic scope" value="Bacteria"/>
</dbReference>
<protein>
    <submittedName>
        <fullName evidence="2">Predicted bacteriocin, lactobin A family</fullName>
    </submittedName>
</protein>
<sequence length="90" mass="9158">MEGVVFTMELMLEKNGSISFLSEEELKEIDGGRGSWTNAVIGAGTLSPIVASAVRGAQQGVRFGRLGGPWGVVAGAVVGAVVGGYLGYDG</sequence>